<protein>
    <submittedName>
        <fullName evidence="1">Uncharacterized protein</fullName>
    </submittedName>
</protein>
<dbReference type="EMBL" id="JADWDJ010000015">
    <property type="protein sequence ID" value="KAG5269221.1"/>
    <property type="molecule type" value="Genomic_DNA"/>
</dbReference>
<dbReference type="Proteomes" id="UP000823561">
    <property type="component" value="Chromosome 15"/>
</dbReference>
<comment type="caution">
    <text evidence="1">The sequence shown here is derived from an EMBL/GenBank/DDBJ whole genome shotgun (WGS) entry which is preliminary data.</text>
</comment>
<gene>
    <name evidence="1" type="ORF">AALO_G00199620</name>
</gene>
<name>A0AAV6G5R1_9TELE</name>
<reference evidence="1" key="1">
    <citation type="submission" date="2020-10" db="EMBL/GenBank/DDBJ databases">
        <title>Chromosome-scale genome assembly of the Allis shad, Alosa alosa.</title>
        <authorList>
            <person name="Margot Z."/>
            <person name="Christophe K."/>
            <person name="Cabau C."/>
            <person name="Louis A."/>
            <person name="Berthelot C."/>
            <person name="Parey E."/>
            <person name="Roest Crollius H."/>
            <person name="Montfort J."/>
            <person name="Robinson-Rechavi M."/>
            <person name="Bucao C."/>
            <person name="Bouchez O."/>
            <person name="Gislard M."/>
            <person name="Lluch J."/>
            <person name="Milhes M."/>
            <person name="Lampietro C."/>
            <person name="Lopez Roques C."/>
            <person name="Donnadieu C."/>
            <person name="Braasch I."/>
            <person name="Desvignes T."/>
            <person name="Postlethwait J."/>
            <person name="Bobe J."/>
            <person name="Guiguen Y."/>
        </authorList>
    </citation>
    <scope>NUCLEOTIDE SEQUENCE</scope>
    <source>
        <strain evidence="1">M-15738</strain>
        <tissue evidence="1">Blood</tissue>
    </source>
</reference>
<keyword evidence="2" id="KW-1185">Reference proteome</keyword>
<organism evidence="1 2">
    <name type="scientific">Alosa alosa</name>
    <name type="common">allis shad</name>
    <dbReference type="NCBI Taxonomy" id="278164"/>
    <lineage>
        <taxon>Eukaryota</taxon>
        <taxon>Metazoa</taxon>
        <taxon>Chordata</taxon>
        <taxon>Craniata</taxon>
        <taxon>Vertebrata</taxon>
        <taxon>Euteleostomi</taxon>
        <taxon>Actinopterygii</taxon>
        <taxon>Neopterygii</taxon>
        <taxon>Teleostei</taxon>
        <taxon>Clupei</taxon>
        <taxon>Clupeiformes</taxon>
        <taxon>Clupeoidei</taxon>
        <taxon>Clupeidae</taxon>
        <taxon>Alosa</taxon>
    </lineage>
</organism>
<evidence type="ECO:0000313" key="2">
    <source>
        <dbReference type="Proteomes" id="UP000823561"/>
    </source>
</evidence>
<dbReference type="AlphaFoldDB" id="A0AAV6G5R1"/>
<evidence type="ECO:0000313" key="1">
    <source>
        <dbReference type="EMBL" id="KAG5269221.1"/>
    </source>
</evidence>
<sequence>MTSTCSCSALPHPRLPTSCTAFTTHHARYIKPCFSVHTCQIVCKPAPVTCLSWKTTLTLCL</sequence>
<accession>A0AAV6G5R1</accession>
<proteinExistence type="predicted"/>